<evidence type="ECO:0000313" key="2">
    <source>
        <dbReference type="Proteomes" id="UP000683360"/>
    </source>
</evidence>
<gene>
    <name evidence="1" type="ORF">MEDL_62636</name>
</gene>
<reference evidence="1" key="1">
    <citation type="submission" date="2021-03" db="EMBL/GenBank/DDBJ databases">
        <authorList>
            <person name="Bekaert M."/>
        </authorList>
    </citation>
    <scope>NUCLEOTIDE SEQUENCE</scope>
</reference>
<organism evidence="1 2">
    <name type="scientific">Mytilus edulis</name>
    <name type="common">Blue mussel</name>
    <dbReference type="NCBI Taxonomy" id="6550"/>
    <lineage>
        <taxon>Eukaryota</taxon>
        <taxon>Metazoa</taxon>
        <taxon>Spiralia</taxon>
        <taxon>Lophotrochozoa</taxon>
        <taxon>Mollusca</taxon>
        <taxon>Bivalvia</taxon>
        <taxon>Autobranchia</taxon>
        <taxon>Pteriomorphia</taxon>
        <taxon>Mytilida</taxon>
        <taxon>Mytiloidea</taxon>
        <taxon>Mytilidae</taxon>
        <taxon>Mytilinae</taxon>
        <taxon>Mytilus</taxon>
    </lineage>
</organism>
<protein>
    <submittedName>
        <fullName evidence="1">Uncharacterized protein</fullName>
    </submittedName>
</protein>
<name>A0A8S3V9W1_MYTED</name>
<evidence type="ECO:0000313" key="1">
    <source>
        <dbReference type="EMBL" id="CAG2250952.1"/>
    </source>
</evidence>
<keyword evidence="2" id="KW-1185">Reference proteome</keyword>
<sequence length="281" mass="31441">MSISVTSSKPDSISSIIVLSTKTEIQGCSSPIYNNFISTKHNAVLNFRTLPVERVTTKHMQSTDNFSLSFREGDRVMFTCMGDIGNPPGKLIWQKTFPQGKKPITYSNETTYIEEIPGQCSFHGTSHLTVKLYAEDIKATICCFEESQVNVIGMYLETEPFDIQCELIYYLLFWENEENYYQTLSLDGITINAEYASVIHAPNRHVGESGDNLVCSNGKEGNENKSRKNASDRTIVYDEINQQTTLNNEVSKAQMSVSTDNGDHYDAICMDVAIQSSVNDG</sequence>
<dbReference type="Proteomes" id="UP000683360">
    <property type="component" value="Unassembled WGS sequence"/>
</dbReference>
<dbReference type="EMBL" id="CAJPWZ010003071">
    <property type="protein sequence ID" value="CAG2250952.1"/>
    <property type="molecule type" value="Genomic_DNA"/>
</dbReference>
<proteinExistence type="predicted"/>
<comment type="caution">
    <text evidence="1">The sequence shown here is derived from an EMBL/GenBank/DDBJ whole genome shotgun (WGS) entry which is preliminary data.</text>
</comment>
<dbReference type="OrthoDB" id="10391326at2759"/>
<dbReference type="AlphaFoldDB" id="A0A8S3V9W1"/>
<accession>A0A8S3V9W1</accession>